<dbReference type="PANTHER" id="PTHR31480">
    <property type="entry name" value="BIFUNCTIONAL LYCOPENE CYCLASE/PHYTOENE SYNTHASE"/>
    <property type="match status" value="1"/>
</dbReference>
<dbReference type="Gene3D" id="1.10.600.10">
    <property type="entry name" value="Farnesyl Diphosphate Synthase"/>
    <property type="match status" value="1"/>
</dbReference>
<protein>
    <submittedName>
        <fullName evidence="1">Squalene/phytoene synthase family protein</fullName>
    </submittedName>
</protein>
<name>A0ABS1NNS8_9ACTN</name>
<comment type="caution">
    <text evidence="1">The sequence shown here is derived from an EMBL/GenBank/DDBJ whole genome shotgun (WGS) entry which is preliminary data.</text>
</comment>
<dbReference type="InterPro" id="IPR008949">
    <property type="entry name" value="Isoprenoid_synthase_dom_sf"/>
</dbReference>
<dbReference type="SUPFAM" id="SSF48576">
    <property type="entry name" value="Terpenoid synthases"/>
    <property type="match status" value="1"/>
</dbReference>
<dbReference type="EMBL" id="JAERRF010000032">
    <property type="protein sequence ID" value="MBL1101746.1"/>
    <property type="molecule type" value="Genomic_DNA"/>
</dbReference>
<evidence type="ECO:0000313" key="2">
    <source>
        <dbReference type="Proteomes" id="UP000634229"/>
    </source>
</evidence>
<dbReference type="RefSeq" id="WP_201881515.1">
    <property type="nucleotide sequence ID" value="NZ_JAERRF010000032.1"/>
</dbReference>
<accession>A0ABS1NNS8</accession>
<proteinExistence type="predicted"/>
<keyword evidence="2" id="KW-1185">Reference proteome</keyword>
<gene>
    <name evidence="1" type="ORF">JK363_34910</name>
</gene>
<reference evidence="1 2" key="1">
    <citation type="submission" date="2021-01" db="EMBL/GenBank/DDBJ databases">
        <title>WGS of actinomycetes isolated from Thailand.</title>
        <authorList>
            <person name="Thawai C."/>
        </authorList>
    </citation>
    <scope>NUCLEOTIDE SEQUENCE [LARGE SCALE GENOMIC DNA]</scope>
    <source>
        <strain evidence="1 2">CA1R205</strain>
    </source>
</reference>
<evidence type="ECO:0000313" key="1">
    <source>
        <dbReference type="EMBL" id="MBL1101746.1"/>
    </source>
</evidence>
<organism evidence="1 2">
    <name type="scientific">Streptomyces coffeae</name>
    <dbReference type="NCBI Taxonomy" id="621382"/>
    <lineage>
        <taxon>Bacteria</taxon>
        <taxon>Bacillati</taxon>
        <taxon>Actinomycetota</taxon>
        <taxon>Actinomycetes</taxon>
        <taxon>Kitasatosporales</taxon>
        <taxon>Streptomycetaceae</taxon>
        <taxon>Streptomyces</taxon>
    </lineage>
</organism>
<dbReference type="Pfam" id="PF00494">
    <property type="entry name" value="SQS_PSY"/>
    <property type="match status" value="1"/>
</dbReference>
<dbReference type="Proteomes" id="UP000634229">
    <property type="component" value="Unassembled WGS sequence"/>
</dbReference>
<sequence length="302" mass="33178">MGLWGRALDAAGISDPRLRADYTRQRKLVAGYRRSSYIAARLLLPLPLLPHVIAATGFMHRTDTLLDSGPEAERAAVYAEWAKEVREGLAGGESDHPAIRPLLHTVSAHPGLRSRVEDFLEAAAMELEFTGFATEADYQRYLDHYTLPAFMLIAGLISGKDVPAGYREACRTYIDGSQRLDFANDLSEDLADGRLNLVRKTLDAHGVTRADLENARDTTGTRSLLAHLTEQARQCLAASRHLVDLAPPEGRPLFRAMIEIERLTATAAAAKGPALLHTPARPAVLATARVLLRERRCARQLC</sequence>
<dbReference type="InterPro" id="IPR002060">
    <property type="entry name" value="Squ/phyt_synthse"/>
</dbReference>